<evidence type="ECO:0000313" key="5">
    <source>
        <dbReference type="EMBL" id="CAB5227472.1"/>
    </source>
</evidence>
<evidence type="ECO:0000313" key="3">
    <source>
        <dbReference type="EMBL" id="CAB4198723.1"/>
    </source>
</evidence>
<evidence type="ECO:0000313" key="2">
    <source>
        <dbReference type="EMBL" id="CAB4181221.1"/>
    </source>
</evidence>
<dbReference type="EMBL" id="LR797370">
    <property type="protein sequence ID" value="CAB4210813.1"/>
    <property type="molecule type" value="Genomic_DNA"/>
</dbReference>
<dbReference type="EMBL" id="LR798372">
    <property type="protein sequence ID" value="CAB5227472.1"/>
    <property type="molecule type" value="Genomic_DNA"/>
</dbReference>
<gene>
    <name evidence="2" type="ORF">UFOVP1075_22</name>
    <name evidence="3" type="ORF">UFOVP1312_14</name>
    <name evidence="4" type="ORF">UFOVP1426_44</name>
    <name evidence="5" type="ORF">UFOVP1522_43</name>
    <name evidence="1" type="ORF">UFOVP989_44</name>
</gene>
<dbReference type="EMBL" id="LR796938">
    <property type="protein sequence ID" value="CAB4176560.1"/>
    <property type="molecule type" value="Genomic_DNA"/>
</dbReference>
<name>A0A6J5RMW4_9CAUD</name>
<accession>A0A6J5RMW4</accession>
<evidence type="ECO:0000313" key="1">
    <source>
        <dbReference type="EMBL" id="CAB4176560.1"/>
    </source>
</evidence>
<dbReference type="EMBL" id="LR797263">
    <property type="protein sequence ID" value="CAB4198723.1"/>
    <property type="molecule type" value="Genomic_DNA"/>
</dbReference>
<proteinExistence type="predicted"/>
<dbReference type="EMBL" id="LR797011">
    <property type="protein sequence ID" value="CAB4181221.1"/>
    <property type="molecule type" value="Genomic_DNA"/>
</dbReference>
<reference evidence="3" key="1">
    <citation type="submission" date="2020-05" db="EMBL/GenBank/DDBJ databases">
        <authorList>
            <person name="Chiriac C."/>
            <person name="Salcher M."/>
            <person name="Ghai R."/>
            <person name="Kavagutti S V."/>
        </authorList>
    </citation>
    <scope>NUCLEOTIDE SEQUENCE</scope>
</reference>
<organism evidence="3">
    <name type="scientific">uncultured Caudovirales phage</name>
    <dbReference type="NCBI Taxonomy" id="2100421"/>
    <lineage>
        <taxon>Viruses</taxon>
        <taxon>Duplodnaviria</taxon>
        <taxon>Heunggongvirae</taxon>
        <taxon>Uroviricota</taxon>
        <taxon>Caudoviricetes</taxon>
        <taxon>Peduoviridae</taxon>
        <taxon>Maltschvirus</taxon>
        <taxon>Maltschvirus maltsch</taxon>
    </lineage>
</organism>
<evidence type="ECO:0000313" key="4">
    <source>
        <dbReference type="EMBL" id="CAB4210813.1"/>
    </source>
</evidence>
<sequence>MDQDIKAQLAIDNGTRLRVTDQEFNDWAGSDEGSTREFCVELLLDIINGVYSIDDLISDMELSK</sequence>
<protein>
    <submittedName>
        <fullName evidence="3">Uncharacterized protein</fullName>
    </submittedName>
</protein>